<protein>
    <recommendedName>
        <fullName evidence="6">tRNA(Ile)-lysidine synthase</fullName>
        <ecNumber evidence="6">6.3.4.19</ecNumber>
    </recommendedName>
    <alternativeName>
        <fullName evidence="6">tRNA(Ile)-2-lysyl-cytidine synthase</fullName>
    </alternativeName>
    <alternativeName>
        <fullName evidence="6">tRNA(Ile)-lysidine synthetase</fullName>
    </alternativeName>
</protein>
<dbReference type="EC" id="6.3.4.19" evidence="6"/>
<evidence type="ECO:0000256" key="5">
    <source>
        <dbReference type="ARBA" id="ARBA00048539"/>
    </source>
</evidence>
<dbReference type="Pfam" id="PF01171">
    <property type="entry name" value="ATP_bind_3"/>
    <property type="match status" value="1"/>
</dbReference>
<evidence type="ECO:0000313" key="8">
    <source>
        <dbReference type="EMBL" id="CUH84013.1"/>
    </source>
</evidence>
<feature type="binding site" evidence="6">
    <location>
        <begin position="27"/>
        <end position="32"/>
    </location>
    <ligand>
        <name>ATP</name>
        <dbReference type="ChEBI" id="CHEBI:30616"/>
    </ligand>
</feature>
<comment type="catalytic activity">
    <reaction evidence="5 6">
        <text>cytidine(34) in tRNA(Ile2) + L-lysine + ATP = lysidine(34) in tRNA(Ile2) + AMP + diphosphate + H(+)</text>
        <dbReference type="Rhea" id="RHEA:43744"/>
        <dbReference type="Rhea" id="RHEA-COMP:10625"/>
        <dbReference type="Rhea" id="RHEA-COMP:10670"/>
        <dbReference type="ChEBI" id="CHEBI:15378"/>
        <dbReference type="ChEBI" id="CHEBI:30616"/>
        <dbReference type="ChEBI" id="CHEBI:32551"/>
        <dbReference type="ChEBI" id="CHEBI:33019"/>
        <dbReference type="ChEBI" id="CHEBI:82748"/>
        <dbReference type="ChEBI" id="CHEBI:83665"/>
        <dbReference type="ChEBI" id="CHEBI:456215"/>
        <dbReference type="EC" id="6.3.4.19"/>
    </reaction>
</comment>
<keyword evidence="2 6" id="KW-0819">tRNA processing</keyword>
<dbReference type="InterPro" id="IPR014729">
    <property type="entry name" value="Rossmann-like_a/b/a_fold"/>
</dbReference>
<dbReference type="InterPro" id="IPR011063">
    <property type="entry name" value="TilS/TtcA_N"/>
</dbReference>
<dbReference type="CDD" id="cd01992">
    <property type="entry name" value="TilS_N"/>
    <property type="match status" value="1"/>
</dbReference>
<dbReference type="InterPro" id="IPR012795">
    <property type="entry name" value="tRNA_Ile_lys_synt_N"/>
</dbReference>
<dbReference type="AlphaFoldDB" id="A0A0P1GNL5"/>
<comment type="subcellular location">
    <subcellularLocation>
        <location evidence="6">Cytoplasm</location>
    </subcellularLocation>
</comment>
<reference evidence="8 9" key="1">
    <citation type="submission" date="2015-09" db="EMBL/GenBank/DDBJ databases">
        <authorList>
            <consortium name="Swine Surveillance"/>
        </authorList>
    </citation>
    <scope>NUCLEOTIDE SEQUENCE [LARGE SCALE GENOMIC DNA]</scope>
    <source>
        <strain evidence="8 9">CECT 8383</strain>
    </source>
</reference>
<dbReference type="PANTHER" id="PTHR43033:SF1">
    <property type="entry name" value="TRNA(ILE)-LYSIDINE SYNTHASE-RELATED"/>
    <property type="match status" value="1"/>
</dbReference>
<evidence type="ECO:0000313" key="9">
    <source>
        <dbReference type="Proteomes" id="UP000051681"/>
    </source>
</evidence>
<accession>A0A0P1GNL5</accession>
<dbReference type="SUPFAM" id="SSF52402">
    <property type="entry name" value="Adenine nucleotide alpha hydrolases-like"/>
    <property type="match status" value="1"/>
</dbReference>
<dbReference type="Proteomes" id="UP000051681">
    <property type="component" value="Unassembled WGS sequence"/>
</dbReference>
<name>A0A0P1GNL5_9RHOB</name>
<keyword evidence="1 6" id="KW-0436">Ligase</keyword>
<evidence type="ECO:0000256" key="2">
    <source>
        <dbReference type="ARBA" id="ARBA00022694"/>
    </source>
</evidence>
<comment type="function">
    <text evidence="6">Ligates lysine onto the cytidine present at position 34 of the AUA codon-specific tRNA(Ile) that contains the anticodon CAU, in an ATP-dependent manner. Cytidine is converted to lysidine, thus changing the amino acid specificity of the tRNA from methionine to isoleucine.</text>
</comment>
<sequence>MTTVMPAHQLAAALQKLPAGPLGVAVSGGSDSLALMYMAAEWAHSDGRVLHVVTVDHCLRSEAAAEAAEVARQAAALGLSHDTLKWAQAGAAGGNLMDAARRARYQLMAKWATERGIGAVLLGHTRDDVTETLLMRLARGAGVDGLSAMASVKEVDGVRFHRPLLSVGREELRDVLRRGGIQWVDDPSNENPQFERVRMRQALAGLSDQGVSIDQLAQSAQALGQARHALNWAVAQFVGDHVDQIAGDLAIAAAPFADLPEELQRRLLTHALLWINGQGYGPRGAELAQFRSSALNGQGATLAGVRMTHRKGAIYLHREHAAVAGLRSDPTAVFDTRWQITGPAAPDHHIAPMGEAGLRSCPNWRDSLRPAAAVMADPAVWRNDQLISAPLVEAKQGWHGELAPFCRDFGKWLVSR</sequence>
<dbReference type="PANTHER" id="PTHR43033">
    <property type="entry name" value="TRNA(ILE)-LYSIDINE SYNTHASE-RELATED"/>
    <property type="match status" value="1"/>
</dbReference>
<keyword evidence="4 6" id="KW-0067">ATP-binding</keyword>
<organism evidence="8 9">
    <name type="scientific">Thalassovita mediterranea</name>
    <dbReference type="NCBI Taxonomy" id="340021"/>
    <lineage>
        <taxon>Bacteria</taxon>
        <taxon>Pseudomonadati</taxon>
        <taxon>Pseudomonadota</taxon>
        <taxon>Alphaproteobacteria</taxon>
        <taxon>Rhodobacterales</taxon>
        <taxon>Roseobacteraceae</taxon>
        <taxon>Thalassovita</taxon>
    </lineage>
</organism>
<evidence type="ECO:0000256" key="4">
    <source>
        <dbReference type="ARBA" id="ARBA00022840"/>
    </source>
</evidence>
<keyword evidence="3 6" id="KW-0547">Nucleotide-binding</keyword>
<dbReference type="Gene3D" id="3.40.50.620">
    <property type="entry name" value="HUPs"/>
    <property type="match status" value="1"/>
</dbReference>
<feature type="domain" description="tRNA(Ile)-lysidine/2-thiocytidine synthase N-terminal" evidence="7">
    <location>
        <begin position="23"/>
        <end position="201"/>
    </location>
</feature>
<comment type="similarity">
    <text evidence="6">Belongs to the tRNA(Ile)-lysidine synthase family.</text>
</comment>
<keyword evidence="6" id="KW-0963">Cytoplasm</keyword>
<evidence type="ECO:0000256" key="6">
    <source>
        <dbReference type="HAMAP-Rule" id="MF_01161"/>
    </source>
</evidence>
<proteinExistence type="inferred from homology"/>
<dbReference type="STRING" id="340021.TM5383_01218"/>
<evidence type="ECO:0000256" key="1">
    <source>
        <dbReference type="ARBA" id="ARBA00022598"/>
    </source>
</evidence>
<dbReference type="OrthoDB" id="9807403at2"/>
<dbReference type="GO" id="GO:0005524">
    <property type="term" value="F:ATP binding"/>
    <property type="evidence" value="ECO:0007669"/>
    <property type="project" value="UniProtKB-UniRule"/>
</dbReference>
<evidence type="ECO:0000256" key="3">
    <source>
        <dbReference type="ARBA" id="ARBA00022741"/>
    </source>
</evidence>
<dbReference type="RefSeq" id="WP_058318110.1">
    <property type="nucleotide sequence ID" value="NZ_CYSF01000006.1"/>
</dbReference>
<comment type="domain">
    <text evidence="6">The N-terminal region contains the highly conserved SGGXDS motif, predicted to be a P-loop motif involved in ATP binding.</text>
</comment>
<dbReference type="GO" id="GO:0006400">
    <property type="term" value="P:tRNA modification"/>
    <property type="evidence" value="ECO:0007669"/>
    <property type="project" value="UniProtKB-UniRule"/>
</dbReference>
<evidence type="ECO:0000259" key="7">
    <source>
        <dbReference type="Pfam" id="PF01171"/>
    </source>
</evidence>
<dbReference type="NCBIfam" id="TIGR02432">
    <property type="entry name" value="lysidine_TilS_N"/>
    <property type="match status" value="1"/>
</dbReference>
<dbReference type="EMBL" id="CYSF01000006">
    <property type="protein sequence ID" value="CUH84013.1"/>
    <property type="molecule type" value="Genomic_DNA"/>
</dbReference>
<dbReference type="InterPro" id="IPR012094">
    <property type="entry name" value="tRNA_Ile_lys_synt"/>
</dbReference>
<dbReference type="HAMAP" id="MF_01161">
    <property type="entry name" value="tRNA_Ile_lys_synt"/>
    <property type="match status" value="1"/>
</dbReference>
<keyword evidence="9" id="KW-1185">Reference proteome</keyword>
<gene>
    <name evidence="6 8" type="primary">tilS</name>
    <name evidence="8" type="ORF">TM5383_01218</name>
</gene>
<dbReference type="GO" id="GO:0005737">
    <property type="term" value="C:cytoplasm"/>
    <property type="evidence" value="ECO:0007669"/>
    <property type="project" value="UniProtKB-SubCell"/>
</dbReference>
<dbReference type="GO" id="GO:0032267">
    <property type="term" value="F:tRNA(Ile)-lysidine synthase activity"/>
    <property type="evidence" value="ECO:0007669"/>
    <property type="project" value="UniProtKB-EC"/>
</dbReference>